<accession>A0A9D1L668</accession>
<dbReference type="EMBL" id="DVMQ01000020">
    <property type="protein sequence ID" value="HIU24787.1"/>
    <property type="molecule type" value="Genomic_DNA"/>
</dbReference>
<dbReference type="Gene3D" id="3.60.21.10">
    <property type="match status" value="1"/>
</dbReference>
<name>A0A9D1L668_9ACTN</name>
<evidence type="ECO:0000313" key="3">
    <source>
        <dbReference type="EMBL" id="HIU24787.1"/>
    </source>
</evidence>
<comment type="similarity">
    <text evidence="1">Belongs to the metallophosphoesterase superfamily. YfcE family.</text>
</comment>
<dbReference type="PANTHER" id="PTHR12905">
    <property type="entry name" value="METALLOPHOSPHOESTERASE"/>
    <property type="match status" value="1"/>
</dbReference>
<proteinExistence type="inferred from homology"/>
<evidence type="ECO:0000259" key="2">
    <source>
        <dbReference type="Pfam" id="PF12850"/>
    </source>
</evidence>
<dbReference type="InterPro" id="IPR029052">
    <property type="entry name" value="Metallo-depent_PP-like"/>
</dbReference>
<gene>
    <name evidence="3" type="ORF">IAD17_07685</name>
</gene>
<evidence type="ECO:0000256" key="1">
    <source>
        <dbReference type="ARBA" id="ARBA00008950"/>
    </source>
</evidence>
<protein>
    <submittedName>
        <fullName evidence="3">Metallophosphoesterase family protein</fullName>
    </submittedName>
</protein>
<evidence type="ECO:0000313" key="4">
    <source>
        <dbReference type="Proteomes" id="UP000824078"/>
    </source>
</evidence>
<dbReference type="PANTHER" id="PTHR12905:SF0">
    <property type="entry name" value="CALCINEURIN-LIKE PHOSPHOESTERASE DOMAIN-CONTAINING PROTEIN"/>
    <property type="match status" value="1"/>
</dbReference>
<comment type="caution">
    <text evidence="3">The sequence shown here is derived from an EMBL/GenBank/DDBJ whole genome shotgun (WGS) entry which is preliminary data.</text>
</comment>
<dbReference type="AlphaFoldDB" id="A0A9D1L668"/>
<reference evidence="3" key="1">
    <citation type="submission" date="2020-10" db="EMBL/GenBank/DDBJ databases">
        <authorList>
            <person name="Gilroy R."/>
        </authorList>
    </citation>
    <scope>NUCLEOTIDE SEQUENCE</scope>
    <source>
        <strain evidence="3">ChiHjej12B11-29160</strain>
    </source>
</reference>
<dbReference type="Proteomes" id="UP000824078">
    <property type="component" value="Unassembled WGS sequence"/>
</dbReference>
<feature type="domain" description="Calcineurin-like phosphoesterase" evidence="2">
    <location>
        <begin position="1"/>
        <end position="169"/>
    </location>
</feature>
<reference evidence="3" key="2">
    <citation type="journal article" date="2021" name="PeerJ">
        <title>Extensive microbial diversity within the chicken gut microbiome revealed by metagenomics and culture.</title>
        <authorList>
            <person name="Gilroy R."/>
            <person name="Ravi A."/>
            <person name="Getino M."/>
            <person name="Pursley I."/>
            <person name="Horton D.L."/>
            <person name="Alikhan N.F."/>
            <person name="Baker D."/>
            <person name="Gharbi K."/>
            <person name="Hall N."/>
            <person name="Watson M."/>
            <person name="Adriaenssens E.M."/>
            <person name="Foster-Nyarko E."/>
            <person name="Jarju S."/>
            <person name="Secka A."/>
            <person name="Antonio M."/>
            <person name="Oren A."/>
            <person name="Chaudhuri R.R."/>
            <person name="La Ragione R."/>
            <person name="Hildebrand F."/>
            <person name="Pallen M.J."/>
        </authorList>
    </citation>
    <scope>NUCLEOTIDE SEQUENCE</scope>
    <source>
        <strain evidence="3">ChiHjej12B11-29160</strain>
    </source>
</reference>
<dbReference type="InterPro" id="IPR024654">
    <property type="entry name" value="Calcineurin-like_PHP_lpxH"/>
</dbReference>
<dbReference type="SUPFAM" id="SSF56300">
    <property type="entry name" value="Metallo-dependent phosphatases"/>
    <property type="match status" value="1"/>
</dbReference>
<sequence length="200" mass="22793">MKVLAISDVEEAWLTTYYDRDRMADVELIISCGDLPATYLEHIVTLANVPLLYVPGNHDRDYDNHPPQGCIPIDNRTIECQGLRIMGFGGSVRYNDRIVGYSEQEMYWKVFKQSLLARLSGEIDLLVTHAPIRGYGDLDDLPHQGFEAFNTCLEIVHPTIMVHGHVHMNYGRIERERNHPSGTRIINACGAQIFDIEPKR</sequence>
<dbReference type="InterPro" id="IPR051693">
    <property type="entry name" value="UPF0046_metallophosphoest"/>
</dbReference>
<dbReference type="Pfam" id="PF12850">
    <property type="entry name" value="Metallophos_2"/>
    <property type="match status" value="1"/>
</dbReference>
<organism evidence="3 4">
    <name type="scientific">Candidatus Coprovicinus avistercoris</name>
    <dbReference type="NCBI Taxonomy" id="2840754"/>
    <lineage>
        <taxon>Bacteria</taxon>
        <taxon>Bacillati</taxon>
        <taxon>Actinomycetota</taxon>
        <taxon>Coriobacteriia</taxon>
        <taxon>Coriobacteriales</taxon>
        <taxon>Coriobacteriaceae</taxon>
        <taxon>Coriobacteriaceae incertae sedis</taxon>
        <taxon>Candidatus Coprovicinus</taxon>
    </lineage>
</organism>